<feature type="compositionally biased region" description="Pro residues" evidence="7">
    <location>
        <begin position="67"/>
        <end position="76"/>
    </location>
</feature>
<reference evidence="11" key="1">
    <citation type="submission" date="2024-07" db="EMBL/GenBank/DDBJ databases">
        <title>Two chromosome-level genome assemblies of Korean endemic species Abeliophyllum distichum and Forsythia ovata (Oleaceae).</title>
        <authorList>
            <person name="Jang H."/>
        </authorList>
    </citation>
    <scope>NUCLEOTIDE SEQUENCE [LARGE SCALE GENOMIC DNA]</scope>
</reference>
<dbReference type="InterPro" id="IPR036085">
    <property type="entry name" value="PAZ_dom_sf"/>
</dbReference>
<evidence type="ECO:0000256" key="2">
    <source>
        <dbReference type="ARBA" id="ARBA00022491"/>
    </source>
</evidence>
<dbReference type="AlphaFoldDB" id="A0ABD1QDE4"/>
<dbReference type="SMART" id="SM00949">
    <property type="entry name" value="PAZ"/>
    <property type="match status" value="1"/>
</dbReference>
<protein>
    <submittedName>
        <fullName evidence="10">Protein argonaute 6</fullName>
    </submittedName>
</protein>
<keyword evidence="3" id="KW-0810">Translation regulation</keyword>
<proteinExistence type="inferred from homology"/>
<evidence type="ECO:0000259" key="8">
    <source>
        <dbReference type="PROSITE" id="PS50821"/>
    </source>
</evidence>
<keyword evidence="2" id="KW-0678">Repressor</keyword>
<dbReference type="Pfam" id="PF16486">
    <property type="entry name" value="ArgoN"/>
    <property type="match status" value="1"/>
</dbReference>
<dbReference type="InterPro" id="IPR032472">
    <property type="entry name" value="ArgoL2"/>
</dbReference>
<gene>
    <name evidence="10" type="ORF">Adt_34980</name>
</gene>
<dbReference type="Pfam" id="PF02171">
    <property type="entry name" value="Piwi"/>
    <property type="match status" value="1"/>
</dbReference>
<dbReference type="SUPFAM" id="SSF53098">
    <property type="entry name" value="Ribonuclease H-like"/>
    <property type="match status" value="1"/>
</dbReference>
<dbReference type="GO" id="GO:0031047">
    <property type="term" value="P:regulatory ncRNA-mediated gene silencing"/>
    <property type="evidence" value="ECO:0007669"/>
    <property type="project" value="UniProtKB-KW"/>
</dbReference>
<dbReference type="GO" id="GO:0003723">
    <property type="term" value="F:RNA binding"/>
    <property type="evidence" value="ECO:0007669"/>
    <property type="project" value="UniProtKB-KW"/>
</dbReference>
<comment type="caution">
    <text evidence="10">The sequence shown here is derived from an EMBL/GenBank/DDBJ whole genome shotgun (WGS) entry which is preliminary data.</text>
</comment>
<evidence type="ECO:0000313" key="11">
    <source>
        <dbReference type="Proteomes" id="UP001604336"/>
    </source>
</evidence>
<organism evidence="10 11">
    <name type="scientific">Abeliophyllum distichum</name>
    <dbReference type="NCBI Taxonomy" id="126358"/>
    <lineage>
        <taxon>Eukaryota</taxon>
        <taxon>Viridiplantae</taxon>
        <taxon>Streptophyta</taxon>
        <taxon>Embryophyta</taxon>
        <taxon>Tracheophyta</taxon>
        <taxon>Spermatophyta</taxon>
        <taxon>Magnoliopsida</taxon>
        <taxon>eudicotyledons</taxon>
        <taxon>Gunneridae</taxon>
        <taxon>Pentapetalae</taxon>
        <taxon>asterids</taxon>
        <taxon>lamiids</taxon>
        <taxon>Lamiales</taxon>
        <taxon>Oleaceae</taxon>
        <taxon>Forsythieae</taxon>
        <taxon>Abeliophyllum</taxon>
    </lineage>
</organism>
<feature type="compositionally biased region" description="Basic and acidic residues" evidence="7">
    <location>
        <begin position="54"/>
        <end position="65"/>
    </location>
</feature>
<dbReference type="PROSITE" id="PS50821">
    <property type="entry name" value="PAZ"/>
    <property type="match status" value="1"/>
</dbReference>
<dbReference type="CDD" id="cd04657">
    <property type="entry name" value="Piwi_ago-like"/>
    <property type="match status" value="1"/>
</dbReference>
<evidence type="ECO:0000256" key="1">
    <source>
        <dbReference type="ARBA" id="ARBA00008201"/>
    </source>
</evidence>
<evidence type="ECO:0000256" key="7">
    <source>
        <dbReference type="SAM" id="MobiDB-lite"/>
    </source>
</evidence>
<dbReference type="GO" id="GO:1990904">
    <property type="term" value="C:ribonucleoprotein complex"/>
    <property type="evidence" value="ECO:0007669"/>
    <property type="project" value="UniProtKB-KW"/>
</dbReference>
<evidence type="ECO:0000259" key="9">
    <source>
        <dbReference type="PROSITE" id="PS50822"/>
    </source>
</evidence>
<dbReference type="Gene3D" id="3.40.50.2300">
    <property type="match status" value="1"/>
</dbReference>
<feature type="domain" description="Piwi" evidence="9">
    <location>
        <begin position="582"/>
        <end position="890"/>
    </location>
</feature>
<dbReference type="SMART" id="SM01163">
    <property type="entry name" value="DUF1785"/>
    <property type="match status" value="1"/>
</dbReference>
<dbReference type="Pfam" id="PF02170">
    <property type="entry name" value="PAZ"/>
    <property type="match status" value="1"/>
</dbReference>
<dbReference type="SUPFAM" id="SSF101690">
    <property type="entry name" value="PAZ domain"/>
    <property type="match status" value="1"/>
</dbReference>
<dbReference type="Gene3D" id="2.170.260.10">
    <property type="entry name" value="paz domain"/>
    <property type="match status" value="1"/>
</dbReference>
<keyword evidence="6" id="KW-0687">Ribonucleoprotein</keyword>
<evidence type="ECO:0000256" key="3">
    <source>
        <dbReference type="ARBA" id="ARBA00022845"/>
    </source>
</evidence>
<feature type="region of interest" description="Disordered" evidence="7">
    <location>
        <begin position="1"/>
        <end position="33"/>
    </location>
</feature>
<comment type="similarity">
    <text evidence="1">Belongs to the argonaute family. Ago subfamily.</text>
</comment>
<dbReference type="GO" id="GO:0051607">
    <property type="term" value="P:defense response to virus"/>
    <property type="evidence" value="ECO:0007669"/>
    <property type="project" value="UniProtKB-ARBA"/>
</dbReference>
<dbReference type="EMBL" id="JBFOLK010000011">
    <property type="protein sequence ID" value="KAL2474244.1"/>
    <property type="molecule type" value="Genomic_DNA"/>
</dbReference>
<feature type="domain" description="PAZ" evidence="8">
    <location>
        <begin position="267"/>
        <end position="384"/>
    </location>
</feature>
<keyword evidence="4" id="KW-0694">RNA-binding</keyword>
<dbReference type="InterPro" id="IPR036397">
    <property type="entry name" value="RNaseH_sf"/>
</dbReference>
<dbReference type="FunFam" id="3.30.420.10:FF:000091">
    <property type="entry name" value="Protein argonaute 3"/>
    <property type="match status" value="1"/>
</dbReference>
<dbReference type="InterPro" id="IPR003165">
    <property type="entry name" value="Piwi"/>
</dbReference>
<dbReference type="PROSITE" id="PS50822">
    <property type="entry name" value="PIWI"/>
    <property type="match status" value="1"/>
</dbReference>
<dbReference type="Pfam" id="PF16488">
    <property type="entry name" value="ArgoL2"/>
    <property type="match status" value="1"/>
</dbReference>
<dbReference type="InterPro" id="IPR045246">
    <property type="entry name" value="Piwi_ago-like"/>
</dbReference>
<dbReference type="InterPro" id="IPR003100">
    <property type="entry name" value="PAZ_dom"/>
</dbReference>
<keyword evidence="11" id="KW-1185">Reference proteome</keyword>
<dbReference type="Proteomes" id="UP001604336">
    <property type="component" value="Unassembled WGS sequence"/>
</dbReference>
<dbReference type="Pfam" id="PF08699">
    <property type="entry name" value="ArgoL1"/>
    <property type="match status" value="1"/>
</dbReference>
<evidence type="ECO:0000313" key="10">
    <source>
        <dbReference type="EMBL" id="KAL2474244.1"/>
    </source>
</evidence>
<dbReference type="InterPro" id="IPR012337">
    <property type="entry name" value="RNaseH-like_sf"/>
</dbReference>
<dbReference type="InterPro" id="IPR014811">
    <property type="entry name" value="ArgoL1"/>
</dbReference>
<accession>A0ABD1QDE4</accession>
<feature type="region of interest" description="Disordered" evidence="7">
    <location>
        <begin position="54"/>
        <end position="78"/>
    </location>
</feature>
<dbReference type="SMART" id="SM00950">
    <property type="entry name" value="Piwi"/>
    <property type="match status" value="1"/>
</dbReference>
<dbReference type="CDD" id="cd02846">
    <property type="entry name" value="PAZ_argonaute_like"/>
    <property type="match status" value="1"/>
</dbReference>
<dbReference type="FunFam" id="2.170.260.10:FF:000008">
    <property type="entry name" value="Protein argonaute 7"/>
    <property type="match status" value="1"/>
</dbReference>
<dbReference type="InterPro" id="IPR032474">
    <property type="entry name" value="Argonaute_N"/>
</dbReference>
<dbReference type="GO" id="GO:0006417">
    <property type="term" value="P:regulation of translation"/>
    <property type="evidence" value="ECO:0007669"/>
    <property type="project" value="UniProtKB-KW"/>
</dbReference>
<evidence type="ECO:0000256" key="5">
    <source>
        <dbReference type="ARBA" id="ARBA00023158"/>
    </source>
</evidence>
<dbReference type="Gene3D" id="3.30.420.10">
    <property type="entry name" value="Ribonuclease H-like superfamily/Ribonuclease H"/>
    <property type="match status" value="1"/>
</dbReference>
<evidence type="ECO:0000256" key="6">
    <source>
        <dbReference type="ARBA" id="ARBA00023274"/>
    </source>
</evidence>
<dbReference type="PANTHER" id="PTHR22891">
    <property type="entry name" value="EUKARYOTIC TRANSLATION INITIATION FACTOR 2C"/>
    <property type="match status" value="1"/>
</dbReference>
<name>A0ABD1QDE4_9LAMI</name>
<sequence length="923" mass="103514">MADTEHCSRKVPQNTHFPALATEQNRGETEKSQKCECVEDFIPILHKVTYSTRKMDKAGKEKDKSPSLPPLSPNIPPNVKVEQVDLPKRSIICRPGFGTSGRHISLLTNHFKASIKNPDEIFYHYSVSIHYEDGRAVDSKGIGRKVIDKLYQTYCSELAGKRFAYDGANSLYTVGPLPKDCLEFTVILEECIGKRGCSSHNGSLSESGKRGCLLVRQSFFHDDLRMFTDVGGGVTGVRGFHSSFSPNLGGLSLNMDVSTTVILTPGPVLDFLLANQNVREHCYIDWTKAKKTLKNMRIKARHNNMEFKIRGFSENPCHKQFFTLKLKNGSRCDDGGETSEITVYEYFTKHRSIELAHSAFMPCLDVGKPKRPSYLPLELCSLVPLQRYTKALSSMQKASLIEKSRQKPVDRIQVITDAVRNYCYDDNPLLTACGISIEKQLTQVDGRVLEAPKVVIDQSSIDPCTYSFTLQIYNCSMFFYLQLKVGGSEDCFPCNGRWNFNNKKLFRATRIDSWALVNFSASCDISYISRELINCGRNKGIHIERPHTLIEEDSQSRIAGPVIRVERMFEQLMTKLPDPPEFLLCVLPERKNSDIYGPWKKKCLSSLGIVTQCISPVKINDQYLTNVLLKINSKLGGINSLLAIEHSRRIPLIKDTPTMILGMDVSHGSPGRSDIPSIAAVVGSRSWPLISRYRAAVRTQSSKVEMIESLFKPLANGEDDGIMRELLLDFYQISNGRKPSQIVVFRDGVNESQFAQVMNIELDQMIKAYQHLGEVDVPKFTLIVVQKNHHTKLFQAGAPGNVPPGTVVDTKVVHPTKYDFFMCSHAGMIGTSRPAHYHVLLDEIGFSPDDLQNLIHSLSYVNQRSTTASSIVAPVFYAHLAAHQMGQFLMFEDLSETLSGQESIPVPQLPRLHEDVAGSMFFC</sequence>
<keyword evidence="5" id="KW-0943">RNA-mediated gene silencing</keyword>
<evidence type="ECO:0000256" key="4">
    <source>
        <dbReference type="ARBA" id="ARBA00022884"/>
    </source>
</evidence>